<keyword evidence="1" id="KW-1133">Transmembrane helix</keyword>
<reference evidence="2 3" key="1">
    <citation type="submission" date="2016-09" db="EMBL/GenBank/DDBJ databases">
        <authorList>
            <person name="Capua I."/>
            <person name="De Benedictis P."/>
            <person name="Joannis T."/>
            <person name="Lombin L.H."/>
            <person name="Cattoli G."/>
        </authorList>
    </citation>
    <scope>NUCLEOTIDE SEQUENCE [LARGE SCALE GENOMIC DNA]</scope>
    <source>
        <strain evidence="2 3">ISLP-3</strain>
    </source>
</reference>
<dbReference type="EMBL" id="FMYH01000001">
    <property type="protein sequence ID" value="SDB89737.1"/>
    <property type="molecule type" value="Genomic_DNA"/>
</dbReference>
<dbReference type="RefSeq" id="WP_093180905.1">
    <property type="nucleotide sequence ID" value="NZ_FMYH01000001.1"/>
</dbReference>
<proteinExistence type="predicted"/>
<dbReference type="AlphaFoldDB" id="A0A1G6H631"/>
<evidence type="ECO:0000313" key="3">
    <source>
        <dbReference type="Proteomes" id="UP000199039"/>
    </source>
</evidence>
<protein>
    <submittedName>
        <fullName evidence="2">Uncharacterized protein</fullName>
    </submittedName>
</protein>
<evidence type="ECO:0000313" key="2">
    <source>
        <dbReference type="EMBL" id="SDB89737.1"/>
    </source>
</evidence>
<feature type="transmembrane region" description="Helical" evidence="1">
    <location>
        <begin position="46"/>
        <end position="66"/>
    </location>
</feature>
<dbReference type="Proteomes" id="UP000199039">
    <property type="component" value="Unassembled WGS sequence"/>
</dbReference>
<name>A0A1G6H631_9MICO</name>
<organism evidence="2 3">
    <name type="scientific">Sanguibacter gelidistatuariae</name>
    <dbReference type="NCBI Taxonomy" id="1814289"/>
    <lineage>
        <taxon>Bacteria</taxon>
        <taxon>Bacillati</taxon>
        <taxon>Actinomycetota</taxon>
        <taxon>Actinomycetes</taxon>
        <taxon>Micrococcales</taxon>
        <taxon>Sanguibacteraceae</taxon>
        <taxon>Sanguibacter</taxon>
    </lineage>
</organism>
<accession>A0A1G6H631</accession>
<keyword evidence="1" id="KW-0472">Membrane</keyword>
<evidence type="ECO:0000256" key="1">
    <source>
        <dbReference type="SAM" id="Phobius"/>
    </source>
</evidence>
<keyword evidence="3" id="KW-1185">Reference proteome</keyword>
<gene>
    <name evidence="2" type="ORF">SAMN05216410_0774</name>
</gene>
<keyword evidence="1" id="KW-0812">Transmembrane</keyword>
<sequence length="76" mass="8156">MRIHWGWLTATFAALVFTVLVFGYRSGSCASSVDGTFIDDCQSGPIGGYPAMVVLVTVGLALTVFFGRRAVRRGPE</sequence>